<dbReference type="GO" id="GO:0005684">
    <property type="term" value="C:U2-type spliceosomal complex"/>
    <property type="evidence" value="ECO:0007669"/>
    <property type="project" value="TreeGrafter"/>
</dbReference>
<evidence type="ECO:0000256" key="1">
    <source>
        <dbReference type="SAM" id="MobiDB-lite"/>
    </source>
</evidence>
<evidence type="ECO:0000313" key="2">
    <source>
        <dbReference type="EMBL" id="EFQ96724.1"/>
    </source>
</evidence>
<name>E4V6K8_ARTGP</name>
<dbReference type="EMBL" id="DS989831">
    <property type="protein sequence ID" value="EFQ96724.1"/>
    <property type="molecule type" value="Genomic_DNA"/>
</dbReference>
<feature type="region of interest" description="Disordered" evidence="1">
    <location>
        <begin position="20"/>
        <end position="53"/>
    </location>
</feature>
<organism evidence="3">
    <name type="scientific">Arthroderma gypseum (strain ATCC MYA-4604 / CBS 118893)</name>
    <name type="common">Microsporum gypseum</name>
    <dbReference type="NCBI Taxonomy" id="535722"/>
    <lineage>
        <taxon>Eukaryota</taxon>
        <taxon>Fungi</taxon>
        <taxon>Dikarya</taxon>
        <taxon>Ascomycota</taxon>
        <taxon>Pezizomycotina</taxon>
        <taxon>Eurotiomycetes</taxon>
        <taxon>Eurotiomycetidae</taxon>
        <taxon>Onygenales</taxon>
        <taxon>Arthrodermataceae</taxon>
        <taxon>Nannizzia</taxon>
    </lineage>
</organism>
<dbReference type="eggNOG" id="KOG3407">
    <property type="taxonomic scope" value="Eukaryota"/>
</dbReference>
<dbReference type="RefSeq" id="XP_003169101.1">
    <property type="nucleotide sequence ID" value="XM_003169053.1"/>
</dbReference>
<dbReference type="InterPro" id="IPR013169">
    <property type="entry name" value="mRNA_splic_Cwf18-like"/>
</dbReference>
<dbReference type="PANTHER" id="PTHR31551">
    <property type="entry name" value="PRE-MRNA-SPLICING FACTOR CWF18"/>
    <property type="match status" value="1"/>
</dbReference>
<feature type="region of interest" description="Disordered" evidence="1">
    <location>
        <begin position="85"/>
        <end position="109"/>
    </location>
</feature>
<dbReference type="STRING" id="535722.E4V6K8"/>
<keyword evidence="3" id="KW-1185">Reference proteome</keyword>
<reference evidence="3" key="1">
    <citation type="journal article" date="2012" name="MBio">
        <title>Comparative genome analysis of Trichophyton rubrum and related dermatophytes reveals candidate genes involved in infection.</title>
        <authorList>
            <person name="Martinez D.A."/>
            <person name="Oliver B.G."/>
            <person name="Graeser Y."/>
            <person name="Goldberg J.M."/>
            <person name="Li W."/>
            <person name="Martinez-Rossi N.M."/>
            <person name="Monod M."/>
            <person name="Shelest E."/>
            <person name="Barton R.C."/>
            <person name="Birch E."/>
            <person name="Brakhage A.A."/>
            <person name="Chen Z."/>
            <person name="Gurr S.J."/>
            <person name="Heiman D."/>
            <person name="Heitman J."/>
            <person name="Kosti I."/>
            <person name="Rossi A."/>
            <person name="Saif S."/>
            <person name="Samalova M."/>
            <person name="Saunders C.W."/>
            <person name="Shea T."/>
            <person name="Summerbell R.C."/>
            <person name="Xu J."/>
            <person name="Young S."/>
            <person name="Zeng Q."/>
            <person name="Birren B.W."/>
            <person name="Cuomo C.A."/>
            <person name="White T.C."/>
        </authorList>
    </citation>
    <scope>NUCLEOTIDE SEQUENCE [LARGE SCALE GENOMIC DNA]</scope>
    <source>
        <strain evidence="3">ATCC MYA-4604 / CBS 118893</strain>
    </source>
</reference>
<protein>
    <submittedName>
        <fullName evidence="2">Uncharacterized protein</fullName>
    </submittedName>
</protein>
<dbReference type="OrthoDB" id="10261348at2759"/>
<accession>E4V6K8</accession>
<sequence length="187" mass="20407">MSSSHTTLDAAAADRKARLAKLASLKRQRSETESEPADQTASSSTPKYLSGRNYDWETKGAKLGFENDPSQGAETLEDKAAEIAAATAQAAQENEDAEKPIDLFNLQPKKPNWDLKRDLEQKMKVLDVRTDNAIARLVRQRIQNSQAAAAARGIDGDGEAAGIDGEMLVQGIHTRERDEAEQGNEED</sequence>
<dbReference type="GO" id="GO:0071014">
    <property type="term" value="C:post-mRNA release spliceosomal complex"/>
    <property type="evidence" value="ECO:0007669"/>
    <property type="project" value="TreeGrafter"/>
</dbReference>
<evidence type="ECO:0000313" key="3">
    <source>
        <dbReference type="Proteomes" id="UP000002669"/>
    </source>
</evidence>
<feature type="compositionally biased region" description="Polar residues" evidence="1">
    <location>
        <begin position="37"/>
        <end position="47"/>
    </location>
</feature>
<proteinExistence type="predicted"/>
<dbReference type="GeneID" id="10024476"/>
<dbReference type="HOGENOM" id="CLU_091076_0_0_1"/>
<gene>
    <name evidence="2" type="ORF">MGYG_08649</name>
</gene>
<dbReference type="PANTHER" id="PTHR31551:SF1">
    <property type="entry name" value="COILED-COIL DOMAIN-CONTAINING PROTEIN 12"/>
    <property type="match status" value="1"/>
</dbReference>
<dbReference type="VEuPathDB" id="FungiDB:MGYG_08649"/>
<dbReference type="OMA" id="MLVQGIH"/>
<dbReference type="InParanoid" id="E4V6K8"/>
<dbReference type="AlphaFoldDB" id="E4V6K8"/>
<dbReference type="Proteomes" id="UP000002669">
    <property type="component" value="Unassembled WGS sequence"/>
</dbReference>
<dbReference type="Pfam" id="PF08315">
    <property type="entry name" value="cwf18"/>
    <property type="match status" value="1"/>
</dbReference>